<dbReference type="Pfam" id="PF14091">
    <property type="entry name" value="DUF4269"/>
    <property type="match status" value="1"/>
</dbReference>
<accession>A0A6I4W4D8</accession>
<name>A0A6I4W4D8_9BACL</name>
<evidence type="ECO:0000313" key="1">
    <source>
        <dbReference type="EMBL" id="MXQ55172.1"/>
    </source>
</evidence>
<dbReference type="EMBL" id="WUUL01000012">
    <property type="protein sequence ID" value="MXQ55172.1"/>
    <property type="molecule type" value="Genomic_DNA"/>
</dbReference>
<dbReference type="InterPro" id="IPR025365">
    <property type="entry name" value="DUF4269"/>
</dbReference>
<evidence type="ECO:0000313" key="2">
    <source>
        <dbReference type="Proteomes" id="UP000430692"/>
    </source>
</evidence>
<organism evidence="1 2">
    <name type="scientific">Shimazuella alba</name>
    <dbReference type="NCBI Taxonomy" id="2690964"/>
    <lineage>
        <taxon>Bacteria</taxon>
        <taxon>Bacillati</taxon>
        <taxon>Bacillota</taxon>
        <taxon>Bacilli</taxon>
        <taxon>Bacillales</taxon>
        <taxon>Thermoactinomycetaceae</taxon>
        <taxon>Shimazuella</taxon>
    </lineage>
</organism>
<dbReference type="RefSeq" id="WP_160802525.1">
    <property type="nucleotide sequence ID" value="NZ_WUUL01000012.1"/>
</dbReference>
<keyword evidence="2" id="KW-1185">Reference proteome</keyword>
<comment type="caution">
    <text evidence="1">The sequence shown here is derived from an EMBL/GenBank/DDBJ whole genome shotgun (WGS) entry which is preliminary data.</text>
</comment>
<protein>
    <submittedName>
        <fullName evidence="1">DUF4269 domain-containing protein</fullName>
    </submittedName>
</protein>
<proteinExistence type="predicted"/>
<dbReference type="AlphaFoldDB" id="A0A6I4W4D8"/>
<gene>
    <name evidence="1" type="ORF">GSM42_15905</name>
</gene>
<sequence>MNDFLNIHYLKRGNARQQKVYDLLQKTQIMKKLRIYQPILVGTIPIGIDLESSDLDIICEVKNEIAFQKHLQAMFRSYPCFCQKKKANYVVATFNYKDTKIEIFGQNIPTIKQNGYRHMLIEHRLLTILGPTFKSNLKNLKKNGLKTEPAFIKLLNIDGDPYKELLLLDNLTNIELQIRFSHLIPS</sequence>
<dbReference type="Proteomes" id="UP000430692">
    <property type="component" value="Unassembled WGS sequence"/>
</dbReference>
<reference evidence="1 2" key="1">
    <citation type="submission" date="2019-12" db="EMBL/GenBank/DDBJ databases">
        <title>Whole-genome analyses of novel actinobacteria.</title>
        <authorList>
            <person name="Sahin N."/>
            <person name="Saygin H."/>
        </authorList>
    </citation>
    <scope>NUCLEOTIDE SEQUENCE [LARGE SCALE GENOMIC DNA]</scope>
    <source>
        <strain evidence="1 2">KC615</strain>
    </source>
</reference>